<keyword evidence="10" id="KW-1133">Transmembrane helix</keyword>
<dbReference type="EC" id="2.7.13.3" evidence="3"/>
<evidence type="ECO:0000259" key="12">
    <source>
        <dbReference type="PROSITE" id="PS50885"/>
    </source>
</evidence>
<dbReference type="Proteomes" id="UP000319142">
    <property type="component" value="Unassembled WGS sequence"/>
</dbReference>
<gene>
    <name evidence="13" type="ORF">FHK81_13210</name>
</gene>
<dbReference type="InterPro" id="IPR004358">
    <property type="entry name" value="Sig_transdc_His_kin-like_C"/>
</dbReference>
<keyword evidence="9" id="KW-0067">ATP-binding</keyword>
<dbReference type="EMBL" id="VMRX01000035">
    <property type="protein sequence ID" value="TVT31968.1"/>
    <property type="molecule type" value="Genomic_DNA"/>
</dbReference>
<keyword evidence="10" id="KW-0812">Transmembrane</keyword>
<dbReference type="PANTHER" id="PTHR44936:SF10">
    <property type="entry name" value="SENSOR PROTEIN RSTB"/>
    <property type="match status" value="1"/>
</dbReference>
<dbReference type="SMART" id="SM00388">
    <property type="entry name" value="HisKA"/>
    <property type="match status" value="1"/>
</dbReference>
<feature type="domain" description="HAMP" evidence="12">
    <location>
        <begin position="240"/>
        <end position="292"/>
    </location>
</feature>
<evidence type="ECO:0000313" key="13">
    <source>
        <dbReference type="EMBL" id="TVT31968.1"/>
    </source>
</evidence>
<dbReference type="GO" id="GO:0000155">
    <property type="term" value="F:phosphorelay sensor kinase activity"/>
    <property type="evidence" value="ECO:0007669"/>
    <property type="project" value="InterPro"/>
</dbReference>
<keyword evidence="5" id="KW-0597">Phosphoprotein</keyword>
<dbReference type="PRINTS" id="PR00344">
    <property type="entry name" value="BCTRLSENSOR"/>
</dbReference>
<comment type="subcellular location">
    <subcellularLocation>
        <location evidence="2">Cell membrane</location>
        <topology evidence="2">Multi-pass membrane protein</topology>
    </subcellularLocation>
</comment>
<name>A0A558B629_9GAMM</name>
<dbReference type="InterPro" id="IPR003594">
    <property type="entry name" value="HATPase_dom"/>
</dbReference>
<dbReference type="InterPro" id="IPR036097">
    <property type="entry name" value="HisK_dim/P_sf"/>
</dbReference>
<reference evidence="13 14" key="1">
    <citation type="submission" date="2019-07" db="EMBL/GenBank/DDBJ databases">
        <title>The pathways for chlorine oxyanion respiration interact through the shared metabolite chlorate.</title>
        <authorList>
            <person name="Barnum T.P."/>
            <person name="Cheng Y."/>
            <person name="Hill K.A."/>
            <person name="Lucas L.N."/>
            <person name="Carlson H.K."/>
            <person name="Coates J.D."/>
        </authorList>
    </citation>
    <scope>NUCLEOTIDE SEQUENCE [LARGE SCALE GENOMIC DNA]</scope>
    <source>
        <strain evidence="13">UCB</strain>
    </source>
</reference>
<evidence type="ECO:0000256" key="2">
    <source>
        <dbReference type="ARBA" id="ARBA00004651"/>
    </source>
</evidence>
<dbReference type="GO" id="GO:0005524">
    <property type="term" value="F:ATP binding"/>
    <property type="evidence" value="ECO:0007669"/>
    <property type="project" value="UniProtKB-KW"/>
</dbReference>
<evidence type="ECO:0000259" key="11">
    <source>
        <dbReference type="PROSITE" id="PS50109"/>
    </source>
</evidence>
<dbReference type="InterPro" id="IPR003660">
    <property type="entry name" value="HAMP_dom"/>
</dbReference>
<accession>A0A558B629</accession>
<dbReference type="InterPro" id="IPR036890">
    <property type="entry name" value="HATPase_C_sf"/>
</dbReference>
<keyword evidence="10" id="KW-0472">Membrane</keyword>
<dbReference type="Pfam" id="PF02518">
    <property type="entry name" value="HATPase_c"/>
    <property type="match status" value="1"/>
</dbReference>
<sequence>MSLKFFLKIYARLLAITAAVLVLCVLLFNGINSVRGQYWHEQAAEPLMRWLAAVPDPARQYHWMPSLFGLHTLLPEQLQDAPVLAERLAYGQVVAEPAGTGYRFFVRAGDGSILSLSLEQTYPELTRALALLVRWHLDTANPQQLNHVSEELGQSLNVSIGPLQSADQLPDQAVLQDLGDRGFSVFHEGRRASVLLRLSEGDLVRMTMPAPFNPWGWPMLVLLAAVIGGVLALGLYLGLRFVDGRLRKVEAVAVRIARGEMGARVESEAGTLVSRLASSFNGMAEHIQRLVQVQREMIHAVSHELRTPVARIRFGVQMIESASSPETMEKQLSGIDGDIQELDELIDEILTYARLEQGGPVFSLREGSVTDIARQVVEEQRQIREGINIECRIDKASERWALADMEPRYIHRAIQNLVGNAARYADSRVVVNCQLDENTCRIDVEDDGPGIPEQDWEKVFTAFARLDDSRTRTSGGYGLGLSIVRRILYWHGGQAFLGRSDELGGARFSLVWPRRKPVDSVL</sequence>
<dbReference type="CDD" id="cd00082">
    <property type="entry name" value="HisKA"/>
    <property type="match status" value="1"/>
</dbReference>
<dbReference type="Pfam" id="PF00512">
    <property type="entry name" value="HisKA"/>
    <property type="match status" value="1"/>
</dbReference>
<dbReference type="GO" id="GO:0005886">
    <property type="term" value="C:plasma membrane"/>
    <property type="evidence" value="ECO:0007669"/>
    <property type="project" value="UniProtKB-SubCell"/>
</dbReference>
<comment type="catalytic activity">
    <reaction evidence="1">
        <text>ATP + protein L-histidine = ADP + protein N-phospho-L-histidine.</text>
        <dbReference type="EC" id="2.7.13.3"/>
    </reaction>
</comment>
<evidence type="ECO:0000256" key="3">
    <source>
        <dbReference type="ARBA" id="ARBA00012438"/>
    </source>
</evidence>
<proteinExistence type="predicted"/>
<dbReference type="InterPro" id="IPR005467">
    <property type="entry name" value="His_kinase_dom"/>
</dbReference>
<keyword evidence="6" id="KW-0808">Transferase</keyword>
<dbReference type="SUPFAM" id="SSF47384">
    <property type="entry name" value="Homodimeric domain of signal transducing histidine kinase"/>
    <property type="match status" value="1"/>
</dbReference>
<evidence type="ECO:0000256" key="7">
    <source>
        <dbReference type="ARBA" id="ARBA00022741"/>
    </source>
</evidence>
<dbReference type="SMART" id="SM00387">
    <property type="entry name" value="HATPase_c"/>
    <property type="match status" value="1"/>
</dbReference>
<keyword evidence="7" id="KW-0547">Nucleotide-binding</keyword>
<evidence type="ECO:0000256" key="9">
    <source>
        <dbReference type="ARBA" id="ARBA00022840"/>
    </source>
</evidence>
<dbReference type="Gene3D" id="1.10.287.130">
    <property type="match status" value="1"/>
</dbReference>
<keyword evidence="8 13" id="KW-0418">Kinase</keyword>
<dbReference type="PANTHER" id="PTHR44936">
    <property type="entry name" value="SENSOR PROTEIN CREC"/>
    <property type="match status" value="1"/>
</dbReference>
<dbReference type="PROSITE" id="PS50885">
    <property type="entry name" value="HAMP"/>
    <property type="match status" value="1"/>
</dbReference>
<feature type="domain" description="Histidine kinase" evidence="11">
    <location>
        <begin position="300"/>
        <end position="516"/>
    </location>
</feature>
<evidence type="ECO:0000313" key="14">
    <source>
        <dbReference type="Proteomes" id="UP000319142"/>
    </source>
</evidence>
<dbReference type="Gene3D" id="3.30.565.10">
    <property type="entry name" value="Histidine kinase-like ATPase, C-terminal domain"/>
    <property type="match status" value="1"/>
</dbReference>
<evidence type="ECO:0000256" key="4">
    <source>
        <dbReference type="ARBA" id="ARBA00022475"/>
    </source>
</evidence>
<evidence type="ECO:0000256" key="10">
    <source>
        <dbReference type="SAM" id="Phobius"/>
    </source>
</evidence>
<dbReference type="AlphaFoldDB" id="A0A558B629"/>
<dbReference type="InterPro" id="IPR003661">
    <property type="entry name" value="HisK_dim/P_dom"/>
</dbReference>
<feature type="transmembrane region" description="Helical" evidence="10">
    <location>
        <begin position="215"/>
        <end position="239"/>
    </location>
</feature>
<dbReference type="SUPFAM" id="SSF55874">
    <property type="entry name" value="ATPase domain of HSP90 chaperone/DNA topoisomerase II/histidine kinase"/>
    <property type="match status" value="1"/>
</dbReference>
<dbReference type="PROSITE" id="PS50109">
    <property type="entry name" value="HIS_KIN"/>
    <property type="match status" value="1"/>
</dbReference>
<comment type="caution">
    <text evidence="13">The sequence shown here is derived from an EMBL/GenBank/DDBJ whole genome shotgun (WGS) entry which is preliminary data.</text>
</comment>
<evidence type="ECO:0000256" key="1">
    <source>
        <dbReference type="ARBA" id="ARBA00000085"/>
    </source>
</evidence>
<dbReference type="Gene3D" id="6.10.340.10">
    <property type="match status" value="1"/>
</dbReference>
<protein>
    <recommendedName>
        <fullName evidence="3">histidine kinase</fullName>
        <ecNumber evidence="3">2.7.13.3</ecNumber>
    </recommendedName>
</protein>
<dbReference type="RefSeq" id="WP_273134165.1">
    <property type="nucleotide sequence ID" value="NZ_VMRX01000035.1"/>
</dbReference>
<keyword evidence="4" id="KW-1003">Cell membrane</keyword>
<organism evidence="13 14">
    <name type="scientific">Marinobacter vinifirmus</name>
    <dbReference type="NCBI Taxonomy" id="355591"/>
    <lineage>
        <taxon>Bacteria</taxon>
        <taxon>Pseudomonadati</taxon>
        <taxon>Pseudomonadota</taxon>
        <taxon>Gammaproteobacteria</taxon>
        <taxon>Pseudomonadales</taxon>
        <taxon>Marinobacteraceae</taxon>
        <taxon>Marinobacter</taxon>
    </lineage>
</organism>
<dbReference type="SMART" id="SM00304">
    <property type="entry name" value="HAMP"/>
    <property type="match status" value="1"/>
</dbReference>
<evidence type="ECO:0000256" key="6">
    <source>
        <dbReference type="ARBA" id="ARBA00022679"/>
    </source>
</evidence>
<dbReference type="CDD" id="cd06225">
    <property type="entry name" value="HAMP"/>
    <property type="match status" value="1"/>
</dbReference>
<evidence type="ECO:0000256" key="5">
    <source>
        <dbReference type="ARBA" id="ARBA00022553"/>
    </source>
</evidence>
<dbReference type="InterPro" id="IPR050980">
    <property type="entry name" value="2C_sensor_his_kinase"/>
</dbReference>
<evidence type="ECO:0000256" key="8">
    <source>
        <dbReference type="ARBA" id="ARBA00022777"/>
    </source>
</evidence>